<organism evidence="2 3">
    <name type="scientific">Ewingella americana (strain ATCC 33852 / DSM 4580 / CCUG 14506 / JCM 5911 / LMG 7869 / NCTC 12157 / CDC 1468-78)</name>
    <dbReference type="NCBI Taxonomy" id="910964"/>
    <lineage>
        <taxon>Bacteria</taxon>
        <taxon>Pseudomonadati</taxon>
        <taxon>Pseudomonadota</taxon>
        <taxon>Gammaproteobacteria</taxon>
        <taxon>Enterobacterales</taxon>
        <taxon>Yersiniaceae</taxon>
        <taxon>Ewingella</taxon>
    </lineage>
</organism>
<reference evidence="2 3" key="1">
    <citation type="submission" date="2014-05" db="EMBL/GenBank/DDBJ databases">
        <title>ATOL: Assembling a taxonomically balanced genome-scale reconstruction of the evolutionary history of the Enterobacteriaceae.</title>
        <authorList>
            <person name="Plunkett G.III."/>
            <person name="Neeno-Eckwall E.C."/>
            <person name="Glasner J.D."/>
            <person name="Perna N.T."/>
        </authorList>
    </citation>
    <scope>NUCLEOTIDE SEQUENCE [LARGE SCALE GENOMIC DNA]</scope>
    <source>
        <strain evidence="2 3">ATCC 33852</strain>
    </source>
</reference>
<gene>
    <name evidence="2" type="ORF">GEAM_2429</name>
</gene>
<name>A0A085G8Z0_EWIA3</name>
<feature type="transmembrane region" description="Helical" evidence="1">
    <location>
        <begin position="28"/>
        <end position="48"/>
    </location>
</feature>
<evidence type="ECO:0000256" key="1">
    <source>
        <dbReference type="SAM" id="Phobius"/>
    </source>
</evidence>
<dbReference type="AlphaFoldDB" id="A0A085G8Z0"/>
<sequence>MAGQPLVVLHHLRPPFAQIDNIAPKSNIACFILVHFYCNLFLCFIHLADFQNYLDAFLIASGEQ</sequence>
<accession>A0A085G8Z0</accession>
<comment type="caution">
    <text evidence="2">The sequence shown here is derived from an EMBL/GenBank/DDBJ whole genome shotgun (WGS) entry which is preliminary data.</text>
</comment>
<protein>
    <submittedName>
        <fullName evidence="2">Uncharacterized protein</fullName>
    </submittedName>
</protein>
<dbReference type="STRING" id="910964.GEAM_2429"/>
<keyword evidence="1" id="KW-0812">Transmembrane</keyword>
<proteinExistence type="predicted"/>
<evidence type="ECO:0000313" key="3">
    <source>
        <dbReference type="Proteomes" id="UP000028640"/>
    </source>
</evidence>
<dbReference type="EMBL" id="JMPJ01000058">
    <property type="protein sequence ID" value="KFC80185.1"/>
    <property type="molecule type" value="Genomic_DNA"/>
</dbReference>
<evidence type="ECO:0000313" key="2">
    <source>
        <dbReference type="EMBL" id="KFC80185.1"/>
    </source>
</evidence>
<dbReference type="Proteomes" id="UP000028640">
    <property type="component" value="Unassembled WGS sequence"/>
</dbReference>
<keyword evidence="3" id="KW-1185">Reference proteome</keyword>
<keyword evidence="1" id="KW-1133">Transmembrane helix</keyword>
<keyword evidence="1" id="KW-0472">Membrane</keyword>